<organism evidence="3 4">
    <name type="scientific">Dimargaris verticillata</name>
    <dbReference type="NCBI Taxonomy" id="2761393"/>
    <lineage>
        <taxon>Eukaryota</taxon>
        <taxon>Fungi</taxon>
        <taxon>Fungi incertae sedis</taxon>
        <taxon>Zoopagomycota</taxon>
        <taxon>Kickxellomycotina</taxon>
        <taxon>Dimargaritomycetes</taxon>
        <taxon>Dimargaritales</taxon>
        <taxon>Dimargaritaceae</taxon>
        <taxon>Dimargaris</taxon>
    </lineage>
</organism>
<dbReference type="OrthoDB" id="9984275at2759"/>
<protein>
    <recommendedName>
        <fullName evidence="2">Arrestin C-terminal-like domain-containing protein</fullName>
    </recommendedName>
</protein>
<keyword evidence="4" id="KW-1185">Reference proteome</keyword>
<evidence type="ECO:0000259" key="2">
    <source>
        <dbReference type="SMART" id="SM01017"/>
    </source>
</evidence>
<dbReference type="InterPro" id="IPR050357">
    <property type="entry name" value="Arrestin_domain-protein"/>
</dbReference>
<evidence type="ECO:0000313" key="3">
    <source>
        <dbReference type="EMBL" id="KAJ1983589.1"/>
    </source>
</evidence>
<dbReference type="GO" id="GO:0005737">
    <property type="term" value="C:cytoplasm"/>
    <property type="evidence" value="ECO:0007669"/>
    <property type="project" value="TreeGrafter"/>
</dbReference>
<reference evidence="3" key="1">
    <citation type="submission" date="2022-07" db="EMBL/GenBank/DDBJ databases">
        <title>Phylogenomic reconstructions and comparative analyses of Kickxellomycotina fungi.</title>
        <authorList>
            <person name="Reynolds N.K."/>
            <person name="Stajich J.E."/>
            <person name="Barry K."/>
            <person name="Grigoriev I.V."/>
            <person name="Crous P."/>
            <person name="Smith M.E."/>
        </authorList>
    </citation>
    <scope>NUCLEOTIDE SEQUENCE</scope>
    <source>
        <strain evidence="3">RSA 567</strain>
    </source>
</reference>
<accession>A0A9W8B424</accession>
<dbReference type="Proteomes" id="UP001151582">
    <property type="component" value="Unassembled WGS sequence"/>
</dbReference>
<dbReference type="Gene3D" id="2.60.40.640">
    <property type="match status" value="1"/>
</dbReference>
<evidence type="ECO:0000256" key="1">
    <source>
        <dbReference type="SAM" id="MobiDB-lite"/>
    </source>
</evidence>
<dbReference type="Pfam" id="PF02752">
    <property type="entry name" value="Arrestin_C"/>
    <property type="match status" value="1"/>
</dbReference>
<evidence type="ECO:0000313" key="4">
    <source>
        <dbReference type="Proteomes" id="UP001151582"/>
    </source>
</evidence>
<dbReference type="InterPro" id="IPR011022">
    <property type="entry name" value="Arrestin_C-like"/>
</dbReference>
<feature type="region of interest" description="Disordered" evidence="1">
    <location>
        <begin position="377"/>
        <end position="424"/>
    </location>
</feature>
<dbReference type="GO" id="GO:0015031">
    <property type="term" value="P:protein transport"/>
    <property type="evidence" value="ECO:0007669"/>
    <property type="project" value="TreeGrafter"/>
</dbReference>
<dbReference type="EMBL" id="JANBQB010000048">
    <property type="protein sequence ID" value="KAJ1983589.1"/>
    <property type="molecule type" value="Genomic_DNA"/>
</dbReference>
<feature type="domain" description="Arrestin C-terminal-like" evidence="2">
    <location>
        <begin position="188"/>
        <end position="338"/>
    </location>
</feature>
<comment type="caution">
    <text evidence="3">The sequence shown here is derived from an EMBL/GenBank/DDBJ whole genome shotgun (WGS) entry which is preliminary data.</text>
</comment>
<dbReference type="PANTHER" id="PTHR11188">
    <property type="entry name" value="ARRESTIN DOMAIN CONTAINING PROTEIN"/>
    <property type="match status" value="1"/>
</dbReference>
<dbReference type="SUPFAM" id="SSF81296">
    <property type="entry name" value="E set domains"/>
    <property type="match status" value="1"/>
</dbReference>
<sequence>MAVHFEIDIPDGVRATVHRPGARLLGKVTLTLAKELRIQRLRLQLIAEETAHVRETRKSAPIHLTSKERLQFLLVSGLVWGTWDDTPSRDWEVIPPGTHQFHFELTFPEVNYPPTLNRPNIARVVYSLQACLERPRKSNPLTFSQPIELLFQPVYRVAPSRRTIPIAQIATPEEDDSDDHGDATNDFMSSSAFVTGTISSGTVCQGEVTTAAVHAQTQCDRLIKRITCALVERVECHVRIRGQDRTAFYDTVVKQIDPELPCSNPEKAGSLAADAAFPKPAETQKASFVIRMPWELNPTTTKQLTIQYLLQFRIEFDQPFRLPTITAKRPPAILHVPLRVAHEKTELPNFPSYHEAGAVPTIDIKLWTDFMPWDPTNPHWPTKRRGGNSSSPDTNEPTAPAGATLDPTKVPDVDTPPDHPATASHSLAAKTHRLWAKFRPASSNPSSSSASGATPPSSAPSSSSSSPRPAAAKLPLSLPARRGSGAATAIHTSLSHQPPLPPRRPSQPTPSYLFSFRSGGMEKPIANHR</sequence>
<dbReference type="InterPro" id="IPR014752">
    <property type="entry name" value="Arrestin-like_C"/>
</dbReference>
<feature type="compositionally biased region" description="Polar residues" evidence="1">
    <location>
        <begin position="387"/>
        <end position="397"/>
    </location>
</feature>
<dbReference type="SMART" id="SM01017">
    <property type="entry name" value="Arrestin_C"/>
    <property type="match status" value="1"/>
</dbReference>
<name>A0A9W8B424_9FUNG</name>
<dbReference type="InterPro" id="IPR011021">
    <property type="entry name" value="Arrestin-like_N"/>
</dbReference>
<gene>
    <name evidence="3" type="ORF">H4R34_001176</name>
</gene>
<dbReference type="AlphaFoldDB" id="A0A9W8B424"/>
<dbReference type="Pfam" id="PF00339">
    <property type="entry name" value="Arrestin_N"/>
    <property type="match status" value="1"/>
</dbReference>
<feature type="compositionally biased region" description="Pro residues" evidence="1">
    <location>
        <begin position="498"/>
        <end position="508"/>
    </location>
</feature>
<proteinExistence type="predicted"/>
<feature type="region of interest" description="Disordered" evidence="1">
    <location>
        <begin position="439"/>
        <end position="529"/>
    </location>
</feature>
<feature type="compositionally biased region" description="Low complexity" evidence="1">
    <location>
        <begin position="440"/>
        <end position="480"/>
    </location>
</feature>
<dbReference type="PANTHER" id="PTHR11188:SF17">
    <property type="entry name" value="FI21816P1"/>
    <property type="match status" value="1"/>
</dbReference>
<dbReference type="InterPro" id="IPR014756">
    <property type="entry name" value="Ig_E-set"/>
</dbReference>